<keyword evidence="1" id="KW-1133">Transmembrane helix</keyword>
<organism evidence="2 3">
    <name type="scientific">Microvirga mediterraneensis</name>
    <dbReference type="NCBI Taxonomy" id="2754695"/>
    <lineage>
        <taxon>Bacteria</taxon>
        <taxon>Pseudomonadati</taxon>
        <taxon>Pseudomonadota</taxon>
        <taxon>Alphaproteobacteria</taxon>
        <taxon>Hyphomicrobiales</taxon>
        <taxon>Methylobacteriaceae</taxon>
        <taxon>Microvirga</taxon>
    </lineage>
</organism>
<dbReference type="Proteomes" id="UP000572984">
    <property type="component" value="Unassembled WGS sequence"/>
</dbReference>
<dbReference type="AlphaFoldDB" id="A0A838BVF9"/>
<name>A0A838BVF9_9HYPH</name>
<dbReference type="RefSeq" id="WP_181054656.1">
    <property type="nucleotide sequence ID" value="NZ_JACDXJ010000002.1"/>
</dbReference>
<comment type="caution">
    <text evidence="2">The sequence shown here is derived from an EMBL/GenBank/DDBJ whole genome shotgun (WGS) entry which is preliminary data.</text>
</comment>
<feature type="transmembrane region" description="Helical" evidence="1">
    <location>
        <begin position="28"/>
        <end position="50"/>
    </location>
</feature>
<evidence type="ECO:0000256" key="1">
    <source>
        <dbReference type="SAM" id="Phobius"/>
    </source>
</evidence>
<keyword evidence="1" id="KW-0472">Membrane</keyword>
<evidence type="ECO:0008006" key="4">
    <source>
        <dbReference type="Google" id="ProtNLM"/>
    </source>
</evidence>
<keyword evidence="1" id="KW-0812">Transmembrane</keyword>
<accession>A0A838BVF9</accession>
<evidence type="ECO:0000313" key="2">
    <source>
        <dbReference type="EMBL" id="MBA1159082.1"/>
    </source>
</evidence>
<protein>
    <recommendedName>
        <fullName evidence="4">DUF1328 domain-containing protein</fullName>
    </recommendedName>
</protein>
<dbReference type="EMBL" id="JACDXJ010000002">
    <property type="protein sequence ID" value="MBA1159082.1"/>
    <property type="molecule type" value="Genomic_DNA"/>
</dbReference>
<gene>
    <name evidence="2" type="ORF">H0S73_23610</name>
</gene>
<keyword evidence="3" id="KW-1185">Reference proteome</keyword>
<feature type="transmembrane region" description="Helical" evidence="1">
    <location>
        <begin position="5"/>
        <end position="22"/>
    </location>
</feature>
<reference evidence="2 3" key="1">
    <citation type="submission" date="2020-07" db="EMBL/GenBank/DDBJ databases">
        <title>Draft genome and description of Microvirga mediterraneensis Marseille-Q2068 sp. nov.</title>
        <authorList>
            <person name="Boxberger M."/>
        </authorList>
    </citation>
    <scope>NUCLEOTIDE SEQUENCE [LARGE SCALE GENOMIC DNA]</scope>
    <source>
        <strain evidence="2 3">Marseille-Q2068</strain>
    </source>
</reference>
<proteinExistence type="predicted"/>
<evidence type="ECO:0000313" key="3">
    <source>
        <dbReference type="Proteomes" id="UP000572984"/>
    </source>
</evidence>
<sequence>MLSWVVRGLLIVAGVVTGWFVAKDAPNFGVIQMMVALLLLTLIVAVIAFWPDRWKFKPHHSSKPCS</sequence>